<dbReference type="AlphaFoldDB" id="A0A549YJT8"/>
<keyword evidence="3" id="KW-1185">Reference proteome</keyword>
<keyword evidence="1" id="KW-0472">Membrane</keyword>
<reference evidence="2 3" key="1">
    <citation type="submission" date="2019-07" db="EMBL/GenBank/DDBJ databases">
        <title>Genomic analysis of Lentibacillus sp. NKC851-2.</title>
        <authorList>
            <person name="Oh Y.J."/>
        </authorList>
    </citation>
    <scope>NUCLEOTIDE SEQUENCE [LARGE SCALE GENOMIC DNA]</scope>
    <source>
        <strain evidence="2 3">NKC851-2</strain>
    </source>
</reference>
<name>A0A549YJT8_9BACI</name>
<proteinExistence type="predicted"/>
<feature type="transmembrane region" description="Helical" evidence="1">
    <location>
        <begin position="54"/>
        <end position="73"/>
    </location>
</feature>
<feature type="transmembrane region" description="Helical" evidence="1">
    <location>
        <begin position="94"/>
        <end position="114"/>
    </location>
</feature>
<evidence type="ECO:0000313" key="3">
    <source>
        <dbReference type="Proteomes" id="UP000319280"/>
    </source>
</evidence>
<feature type="transmembrane region" description="Helical" evidence="1">
    <location>
        <begin position="20"/>
        <end position="42"/>
    </location>
</feature>
<keyword evidence="1" id="KW-0812">Transmembrane</keyword>
<evidence type="ECO:0000313" key="2">
    <source>
        <dbReference type="EMBL" id="TRM12153.1"/>
    </source>
</evidence>
<feature type="transmembrane region" description="Helical" evidence="1">
    <location>
        <begin position="126"/>
        <end position="148"/>
    </location>
</feature>
<evidence type="ECO:0000256" key="1">
    <source>
        <dbReference type="SAM" id="Phobius"/>
    </source>
</evidence>
<protein>
    <submittedName>
        <fullName evidence="2">Uncharacterized protein</fullName>
    </submittedName>
</protein>
<dbReference type="RefSeq" id="WP_142791138.1">
    <property type="nucleotide sequence ID" value="NZ_VJMZ01000001.1"/>
</dbReference>
<keyword evidence="1" id="KW-1133">Transmembrane helix</keyword>
<gene>
    <name evidence="2" type="ORF">FH966_10915</name>
</gene>
<dbReference type="InterPro" id="IPR046664">
    <property type="entry name" value="DUF6773"/>
</dbReference>
<dbReference type="EMBL" id="VJMZ01000001">
    <property type="protein sequence ID" value="TRM12153.1"/>
    <property type="molecule type" value="Genomic_DNA"/>
</dbReference>
<organism evidence="2 3">
    <name type="scientific">Lentibacillus cibarius</name>
    <dbReference type="NCBI Taxonomy" id="2583219"/>
    <lineage>
        <taxon>Bacteria</taxon>
        <taxon>Bacillati</taxon>
        <taxon>Bacillota</taxon>
        <taxon>Bacilli</taxon>
        <taxon>Bacillales</taxon>
        <taxon>Bacillaceae</taxon>
        <taxon>Lentibacillus</taxon>
    </lineage>
</organism>
<accession>A0A549YJT8</accession>
<dbReference type="Pfam" id="PF20563">
    <property type="entry name" value="DUF6773"/>
    <property type="match status" value="1"/>
</dbReference>
<dbReference type="Proteomes" id="UP000319280">
    <property type="component" value="Unassembled WGS sequence"/>
</dbReference>
<sequence length="179" mass="20769">MFFRKNHIKDERIANIRNKIYKEMYILVIIICLISVAIKFYQNGFHLEEVYTEWFIFIITSIYFSYRSANLGIYSDEVELHDRASGMSREKKNLIIGSIIGIVFSGFLGLNSAISYTDGIADGFFTFFLVFFTCIIIYVPMLSIMMIISHAMMKRKSDKAAARQLKDLHEDDGDSDEKH</sequence>
<comment type="caution">
    <text evidence="2">The sequence shown here is derived from an EMBL/GenBank/DDBJ whole genome shotgun (WGS) entry which is preliminary data.</text>
</comment>